<proteinExistence type="inferred from homology"/>
<dbReference type="Pfam" id="PF01613">
    <property type="entry name" value="Flavin_Reduct"/>
    <property type="match status" value="1"/>
</dbReference>
<dbReference type="Proteomes" id="UP000680656">
    <property type="component" value="Chromosome"/>
</dbReference>
<keyword evidence="6" id="KW-1185">Reference proteome</keyword>
<dbReference type="AlphaFoldDB" id="A0A8E7B131"/>
<organism evidence="5 6">
    <name type="scientific">Methanospirillum purgamenti</name>
    <dbReference type="NCBI Taxonomy" id="2834276"/>
    <lineage>
        <taxon>Archaea</taxon>
        <taxon>Methanobacteriati</taxon>
        <taxon>Methanobacteriota</taxon>
        <taxon>Stenosarchaea group</taxon>
        <taxon>Methanomicrobia</taxon>
        <taxon>Methanomicrobiales</taxon>
        <taxon>Methanospirillaceae</taxon>
        <taxon>Methanospirillum</taxon>
    </lineage>
</organism>
<dbReference type="EMBL" id="CP075546">
    <property type="protein sequence ID" value="QVV90475.1"/>
    <property type="molecule type" value="Genomic_DNA"/>
</dbReference>
<evidence type="ECO:0000313" key="6">
    <source>
        <dbReference type="Proteomes" id="UP000680656"/>
    </source>
</evidence>
<evidence type="ECO:0000256" key="3">
    <source>
        <dbReference type="ARBA" id="ARBA00038054"/>
    </source>
</evidence>
<dbReference type="Gene3D" id="2.30.110.10">
    <property type="entry name" value="Electron Transport, Fmn-binding Protein, Chain A"/>
    <property type="match status" value="1"/>
</dbReference>
<protein>
    <submittedName>
        <fullName evidence="5">Flavin reductase family protein</fullName>
    </submittedName>
</protein>
<dbReference type="KEGG" id="mrtj:KHC33_08380"/>
<dbReference type="PANTHER" id="PTHR43567">
    <property type="entry name" value="FLAVOREDOXIN-RELATED-RELATED"/>
    <property type="match status" value="1"/>
</dbReference>
<dbReference type="RefSeq" id="WP_214421243.1">
    <property type="nucleotide sequence ID" value="NZ_CP075546.1"/>
</dbReference>
<keyword evidence="2" id="KW-0285">Flavoprotein</keyword>
<evidence type="ECO:0000259" key="4">
    <source>
        <dbReference type="SMART" id="SM00903"/>
    </source>
</evidence>
<dbReference type="SUPFAM" id="SSF50475">
    <property type="entry name" value="FMN-binding split barrel"/>
    <property type="match status" value="1"/>
</dbReference>
<evidence type="ECO:0000256" key="1">
    <source>
        <dbReference type="ARBA" id="ARBA00001917"/>
    </source>
</evidence>
<comment type="similarity">
    <text evidence="3">Belongs to the flavoredoxin family.</text>
</comment>
<dbReference type="InterPro" id="IPR002563">
    <property type="entry name" value="Flavin_Rdtase-like_dom"/>
</dbReference>
<dbReference type="GO" id="GO:0010181">
    <property type="term" value="F:FMN binding"/>
    <property type="evidence" value="ECO:0007669"/>
    <property type="project" value="InterPro"/>
</dbReference>
<dbReference type="SMART" id="SM00903">
    <property type="entry name" value="Flavin_Reduct"/>
    <property type="match status" value="1"/>
</dbReference>
<feature type="domain" description="Flavin reductase like" evidence="4">
    <location>
        <begin position="9"/>
        <end position="153"/>
    </location>
</feature>
<comment type="cofactor">
    <cofactor evidence="1">
        <name>FMN</name>
        <dbReference type="ChEBI" id="CHEBI:58210"/>
    </cofactor>
</comment>
<dbReference type="InterPro" id="IPR012349">
    <property type="entry name" value="Split_barrel_FMN-bd"/>
</dbReference>
<reference evidence="5 6" key="1">
    <citation type="submission" date="2021-05" db="EMBL/GenBank/DDBJ databases">
        <title>A novel Methanospirillum isolate from a pyrite-forming mixed culture.</title>
        <authorList>
            <person name="Bunk B."/>
            <person name="Sproer C."/>
            <person name="Spring S."/>
            <person name="Pester M."/>
        </authorList>
    </citation>
    <scope>NUCLEOTIDE SEQUENCE [LARGE SCALE GENOMIC DNA]</scope>
    <source>
        <strain evidence="5 6">J.3.6.1-F.2.7.3</strain>
    </source>
</reference>
<dbReference type="GeneID" id="65097194"/>
<sequence length="189" mass="20893">MKKSIGKKPAIIPTPVLIIGTYDKKGKANSMTAAWGGVCSSDPLSISFSVQRTRHTHEALLEKKECTISIPLAAHVKEADYFGVSSGRDRDKFSDTGLTPVRAPSVHAPYVDEFPIVIECKISNVVDVGVHDLFIAEVVDVLIEDTWMSADGKPDLQKAPFFFYNPLDRSYYKTGEFLMEGFSTSNLFK</sequence>
<gene>
    <name evidence="5" type="ORF">KHC33_08380</name>
</gene>
<dbReference type="InterPro" id="IPR052174">
    <property type="entry name" value="Flavoredoxin"/>
</dbReference>
<dbReference type="PANTHER" id="PTHR43567:SF1">
    <property type="entry name" value="FLAVOREDOXIN"/>
    <property type="match status" value="1"/>
</dbReference>
<evidence type="ECO:0000313" key="5">
    <source>
        <dbReference type="EMBL" id="QVV90475.1"/>
    </source>
</evidence>
<evidence type="ECO:0000256" key="2">
    <source>
        <dbReference type="ARBA" id="ARBA00022630"/>
    </source>
</evidence>
<accession>A0A8E7B131</accession>
<name>A0A8E7B131_9EURY</name>